<name>A0ABN8MHX4_9CNID</name>
<evidence type="ECO:0000313" key="2">
    <source>
        <dbReference type="EMBL" id="CAH3026803.1"/>
    </source>
</evidence>
<evidence type="ECO:0000313" key="3">
    <source>
        <dbReference type="Proteomes" id="UP001159427"/>
    </source>
</evidence>
<comment type="caution">
    <text evidence="2">The sequence shown here is derived from an EMBL/GenBank/DDBJ whole genome shotgun (WGS) entry which is preliminary data.</text>
</comment>
<dbReference type="EMBL" id="CALNXI010000422">
    <property type="protein sequence ID" value="CAH3026803.1"/>
    <property type="molecule type" value="Genomic_DNA"/>
</dbReference>
<sequence>DESVSDDLHDQLPSLEHLLERNKDVEEQVVTSAESSPIKETGKRKKVESSASRKLFEEDSTDRECHGTSLKLTPEVWAGIPVQEVKSLPYDIDGVQIFRLNYDRADKMATTLDGRQWSGYITSRRSGFVGKRFIKSCKGSHRCGNELCGYFRQFKKMNRVHFEKKGSVVKCSTCGATAEFVPCPCKKIWEYPDGDAKVTVYHYGTHTCVPIKRAPSTTAEVTAAFQLSRTLKPERLVNDKLIEAIEKEESLQDIEDLADSLVDRNALRRMKYTAKEKLEPVGHSYDAVMQYKEKVKKLLQDPFLIYRVDCERRVVFKTSKEQLQLAIEMDREGEGHLKVEPCHVDGKHNRATGYITISLVVYDTNLREMTKIATMECLSESKENVGLFWSFLNSALKQYTGNNEYVFKPHLYVFDEGGGFWASLQDNLGPEEVQRAVSCERHWGFSVDRNANKLIGEDVKEEYKFLCSTVLKSSTRNMYDKAKVELEKFIDKHPFLSNWWKWWDARRSHVFRAFKPGFNVAKSNLAEVHHSRWHHISAENLTLIQACREDVAESIKLKRRLEGYRLGAYSGGRGPSADELQRRRHLDQKKQAAEFCKELDDYVEGGEEMHLREPERFVDEKSSHRHDPFRKAGRVEEGASATAKKSNLDKRVAPKRNTRSSKFQRSLKIAKSCRNSFHVGNIKVSGQHSREATIIHTTGATYKVTMANMPFCDGCKYCTSRDICSHILWVMLYVYKVHEESELLHQRALLNSELESIFKSSTTCTTTATPAAATETSLTPKAVKDFTEPDYEKQQWCISRVESKGRAPSCSSPKCSRHFQKGDLSVQVMARWIPPHNTGDGKKFTVDRKYHFCLKWSCLAETPPNSNLLTPPGKIKVDEAVGASLSAEDYQTVFEEQLPVEWLRY</sequence>
<dbReference type="Proteomes" id="UP001159427">
    <property type="component" value="Unassembled WGS sequence"/>
</dbReference>
<keyword evidence="3" id="KW-1185">Reference proteome</keyword>
<feature type="compositionally biased region" description="Basic and acidic residues" evidence="1">
    <location>
        <begin position="17"/>
        <end position="26"/>
    </location>
</feature>
<feature type="region of interest" description="Disordered" evidence="1">
    <location>
        <begin position="616"/>
        <end position="646"/>
    </location>
</feature>
<feature type="non-terminal residue" evidence="2">
    <location>
        <position position="1"/>
    </location>
</feature>
<feature type="compositionally biased region" description="Basic and acidic residues" evidence="1">
    <location>
        <begin position="616"/>
        <end position="637"/>
    </location>
</feature>
<organism evidence="2 3">
    <name type="scientific">Porites evermanni</name>
    <dbReference type="NCBI Taxonomy" id="104178"/>
    <lineage>
        <taxon>Eukaryota</taxon>
        <taxon>Metazoa</taxon>
        <taxon>Cnidaria</taxon>
        <taxon>Anthozoa</taxon>
        <taxon>Hexacorallia</taxon>
        <taxon>Scleractinia</taxon>
        <taxon>Fungiina</taxon>
        <taxon>Poritidae</taxon>
        <taxon>Porites</taxon>
    </lineage>
</organism>
<feature type="region of interest" description="Disordered" evidence="1">
    <location>
        <begin position="1"/>
        <end position="52"/>
    </location>
</feature>
<protein>
    <recommendedName>
        <fullName evidence="4">SWIM-type domain-containing protein</fullName>
    </recommendedName>
</protein>
<evidence type="ECO:0000256" key="1">
    <source>
        <dbReference type="SAM" id="MobiDB-lite"/>
    </source>
</evidence>
<proteinExistence type="predicted"/>
<accession>A0ABN8MHX4</accession>
<evidence type="ECO:0008006" key="4">
    <source>
        <dbReference type="Google" id="ProtNLM"/>
    </source>
</evidence>
<feature type="compositionally biased region" description="Basic and acidic residues" evidence="1">
    <location>
        <begin position="1"/>
        <end position="10"/>
    </location>
</feature>
<reference evidence="2 3" key="1">
    <citation type="submission" date="2022-05" db="EMBL/GenBank/DDBJ databases">
        <authorList>
            <consortium name="Genoscope - CEA"/>
            <person name="William W."/>
        </authorList>
    </citation>
    <scope>NUCLEOTIDE SEQUENCE [LARGE SCALE GENOMIC DNA]</scope>
</reference>
<gene>
    <name evidence="2" type="ORF">PEVE_00029987</name>
</gene>